<dbReference type="EMBL" id="AP021861">
    <property type="protein sequence ID" value="BBO31561.1"/>
    <property type="molecule type" value="Genomic_DNA"/>
</dbReference>
<keyword evidence="2" id="KW-1185">Reference proteome</keyword>
<proteinExistence type="predicted"/>
<dbReference type="KEGG" id="lpav:PLANPX_1173"/>
<organism evidence="1 2">
    <name type="scientific">Lacipirellula parvula</name>
    <dbReference type="NCBI Taxonomy" id="2650471"/>
    <lineage>
        <taxon>Bacteria</taxon>
        <taxon>Pseudomonadati</taxon>
        <taxon>Planctomycetota</taxon>
        <taxon>Planctomycetia</taxon>
        <taxon>Pirellulales</taxon>
        <taxon>Lacipirellulaceae</taxon>
        <taxon>Lacipirellula</taxon>
    </lineage>
</organism>
<accession>A0A5K7X9Y3</accession>
<gene>
    <name evidence="1" type="ORF">PLANPX_1173</name>
</gene>
<dbReference type="Proteomes" id="UP000326837">
    <property type="component" value="Chromosome"/>
</dbReference>
<sequence>MTPKKGREDEFAEVRQLKASGMSNAEISRRTGVPPNTVTRWCPEYVRHREHPYRKDEIIVDNPGDSLPEIQVSEEMLAKLIDEKTPAPVIIQMAVHVAKLRKEWEASRIRAGELLSKEAIQRFGIDLVAIVTKEFQDVPDWEERAGRIVAWIQSYQYGNTQREINRFK</sequence>
<dbReference type="AlphaFoldDB" id="A0A5K7X9Y3"/>
<evidence type="ECO:0000313" key="1">
    <source>
        <dbReference type="EMBL" id="BBO31561.1"/>
    </source>
</evidence>
<protein>
    <submittedName>
        <fullName evidence="1">Uncharacterized protein</fullName>
    </submittedName>
</protein>
<evidence type="ECO:0000313" key="2">
    <source>
        <dbReference type="Proteomes" id="UP000326837"/>
    </source>
</evidence>
<dbReference type="InterPro" id="IPR009057">
    <property type="entry name" value="Homeodomain-like_sf"/>
</dbReference>
<dbReference type="SUPFAM" id="SSF46689">
    <property type="entry name" value="Homeodomain-like"/>
    <property type="match status" value="1"/>
</dbReference>
<name>A0A5K7X9Y3_9BACT</name>
<reference evidence="2" key="1">
    <citation type="submission" date="2019-10" db="EMBL/GenBank/DDBJ databases">
        <title>Lacipirellula parvula gen. nov., sp. nov., representing a lineage of planctomycetes widespread in freshwater anoxic habitats, and description of the family Lacipirellulaceae.</title>
        <authorList>
            <person name="Dedysh S.N."/>
            <person name="Kulichevskaya I.S."/>
            <person name="Beletsky A.V."/>
            <person name="Rakitin A.L."/>
            <person name="Mardanov A.V."/>
            <person name="Ivanova A.A."/>
            <person name="Saltykova V.X."/>
            <person name="Rijpstra W.I.C."/>
            <person name="Sinninghe Damste J.S."/>
            <person name="Ravin N.V."/>
        </authorList>
    </citation>
    <scope>NUCLEOTIDE SEQUENCE [LARGE SCALE GENOMIC DNA]</scope>
    <source>
        <strain evidence="2">PX69</strain>
    </source>
</reference>
<dbReference type="RefSeq" id="WP_152097686.1">
    <property type="nucleotide sequence ID" value="NZ_AP021861.1"/>
</dbReference>